<reference evidence="1 2" key="1">
    <citation type="submission" date="2019-01" db="EMBL/GenBank/DDBJ databases">
        <title>Coherence of Microcystis species and biogeography revealed through population genomics.</title>
        <authorList>
            <person name="Perez-Carrascal O.M."/>
            <person name="Terrat Y."/>
            <person name="Giani A."/>
            <person name="Fortin N."/>
            <person name="Tromas N."/>
            <person name="Shapiro B.J."/>
        </authorList>
    </citation>
    <scope>NUCLEOTIDE SEQUENCE [LARGE SCALE GENOMIC DNA]</scope>
    <source>
        <strain evidence="1">Mf_WU_F_19750830_S460</strain>
    </source>
</reference>
<comment type="caution">
    <text evidence="1">The sequence shown here is derived from an EMBL/GenBank/DDBJ whole genome shotgun (WGS) entry which is preliminary data.</text>
</comment>
<organism evidence="1 2">
    <name type="scientific">Microcystis flos-aquae Mf_WU_F_19750830_S460</name>
    <dbReference type="NCBI Taxonomy" id="2486237"/>
    <lineage>
        <taxon>Bacteria</taxon>
        <taxon>Bacillati</taxon>
        <taxon>Cyanobacteriota</taxon>
        <taxon>Cyanophyceae</taxon>
        <taxon>Oscillatoriophycideae</taxon>
        <taxon>Chroococcales</taxon>
        <taxon>Microcystaceae</taxon>
        <taxon>Microcystis</taxon>
    </lineage>
</organism>
<gene>
    <name evidence="1" type="ORF">EWV40_19630</name>
</gene>
<dbReference type="EMBL" id="SFAN01000175">
    <property type="protein sequence ID" value="TRV16904.1"/>
    <property type="molecule type" value="Genomic_DNA"/>
</dbReference>
<evidence type="ECO:0000313" key="1">
    <source>
        <dbReference type="EMBL" id="TRV16904.1"/>
    </source>
</evidence>
<dbReference type="AlphaFoldDB" id="A0A552L9K5"/>
<protein>
    <submittedName>
        <fullName evidence="1">Uncharacterized protein</fullName>
    </submittedName>
</protein>
<proteinExistence type="predicted"/>
<sequence length="115" mass="12509">MLISLITMSKDAAARPKSAISPENRQFIAYLQSSLRVLDRQSKTVTENKAIPVSSYPTAAVPPSPPTNLPANIPRAIERIYVPVYPQTPPTLNQGVGTSDDFPVGTVYNKICKNL</sequence>
<accession>A0A552L9K5</accession>
<evidence type="ECO:0000313" key="2">
    <source>
        <dbReference type="Proteomes" id="UP000320730"/>
    </source>
</evidence>
<name>A0A552L9K5_9CHRO</name>
<dbReference type="Proteomes" id="UP000320730">
    <property type="component" value="Unassembled WGS sequence"/>
</dbReference>